<keyword evidence="2" id="KW-1185">Reference proteome</keyword>
<dbReference type="Proteomes" id="UP001492380">
    <property type="component" value="Unassembled WGS sequence"/>
</dbReference>
<evidence type="ECO:0000313" key="2">
    <source>
        <dbReference type="Proteomes" id="UP001492380"/>
    </source>
</evidence>
<comment type="caution">
    <text evidence="1">The sequence shown here is derived from an EMBL/GenBank/DDBJ whole genome shotgun (WGS) entry which is preliminary data.</text>
</comment>
<evidence type="ECO:0000313" key="1">
    <source>
        <dbReference type="EMBL" id="KAK8244111.1"/>
    </source>
</evidence>
<name>A0ABR1YZI7_9PEZI</name>
<organism evidence="1 2">
    <name type="scientific">Phyllosticta capitalensis</name>
    <dbReference type="NCBI Taxonomy" id="121624"/>
    <lineage>
        <taxon>Eukaryota</taxon>
        <taxon>Fungi</taxon>
        <taxon>Dikarya</taxon>
        <taxon>Ascomycota</taxon>
        <taxon>Pezizomycotina</taxon>
        <taxon>Dothideomycetes</taxon>
        <taxon>Dothideomycetes incertae sedis</taxon>
        <taxon>Botryosphaeriales</taxon>
        <taxon>Phyllostictaceae</taxon>
        <taxon>Phyllosticta</taxon>
    </lineage>
</organism>
<protein>
    <submittedName>
        <fullName evidence="1">Uncharacterized protein</fullName>
    </submittedName>
</protein>
<reference evidence="1 2" key="1">
    <citation type="submission" date="2024-04" db="EMBL/GenBank/DDBJ databases">
        <title>Phyllosticta paracitricarpa is synonymous to the EU quarantine fungus P. citricarpa based on phylogenomic analyses.</title>
        <authorList>
            <consortium name="Lawrence Berkeley National Laboratory"/>
            <person name="Van Ingen-Buijs V.A."/>
            <person name="Van Westerhoven A.C."/>
            <person name="Haridas S."/>
            <person name="Skiadas P."/>
            <person name="Martin F."/>
            <person name="Groenewald J.Z."/>
            <person name="Crous P.W."/>
            <person name="Seidl M.F."/>
        </authorList>
    </citation>
    <scope>NUCLEOTIDE SEQUENCE [LARGE SCALE GENOMIC DNA]</scope>
    <source>
        <strain evidence="1 2">CBS 123374</strain>
    </source>
</reference>
<gene>
    <name evidence="1" type="ORF">HDK90DRAFT_145163</name>
</gene>
<proteinExistence type="predicted"/>
<dbReference type="EMBL" id="JBBWRZ010000002">
    <property type="protein sequence ID" value="KAK8244111.1"/>
    <property type="molecule type" value="Genomic_DNA"/>
</dbReference>
<accession>A0ABR1YZI7</accession>
<sequence>MGAAKRKRVASMDGCAFAAAWSLEAARRIQPKLFDSLSRRLHARSLALAPALALASYHLPTPTPTTSTQLPCLNTRLPTAGSPRPLPQHLLNDAPLNRSSSSHLQRSCNIAAYCPSAQPNHCDSSALVSRPVCLPYSRRLFNANSHPASASLPWDTSRSPRVTLPSSSPLVARHPSVHANRTVL</sequence>